<dbReference type="InterPro" id="IPR017974">
    <property type="entry name" value="Claudin_CS"/>
</dbReference>
<dbReference type="Pfam" id="PF00822">
    <property type="entry name" value="PMP22_Claudin"/>
    <property type="match status" value="1"/>
</dbReference>
<sequence>MSTGLEVTGFLLGVASWLVTGTSLANDYWKVSSFSGSVIISNRQYENLWHSCAEDSSGIAECRDFQSILGLEGYIQACRALMIIALILGLLSMVVSMLGLKCIRIGSANDQTKSKIATTGGILFILAGLCTMIAVSWYAARIVQDFYEPRYGGIKFELGAGLYLGWGGASLSILGGALLCCACKDASAGKSKGAYYAAGQGQKIHKPVSDVDTARAYV</sequence>
<comment type="function">
    <text evidence="8">Claudins function as major constituents of the tight junction complexes that regulate the permeability of epithelia.</text>
</comment>
<name>A0A3B1J4L9_ASTMX</name>
<dbReference type="PROSITE" id="PS01346">
    <property type="entry name" value="CLAUDIN"/>
    <property type="match status" value="1"/>
</dbReference>
<dbReference type="Ensembl" id="ENSAMXT00000042529.1">
    <property type="protein sequence ID" value="ENSAMXP00000037212.1"/>
    <property type="gene ID" value="ENSAMXG00000042408.1"/>
</dbReference>
<protein>
    <recommendedName>
        <fullName evidence="8">Claudin</fullName>
    </recommendedName>
</protein>
<dbReference type="AlphaFoldDB" id="A0A3B1J4L9"/>
<evidence type="ECO:0000313" key="11">
    <source>
        <dbReference type="Proteomes" id="UP000018467"/>
    </source>
</evidence>
<evidence type="ECO:0000256" key="4">
    <source>
        <dbReference type="ARBA" id="ARBA00022692"/>
    </source>
</evidence>
<dbReference type="InterPro" id="IPR006187">
    <property type="entry name" value="Claudin"/>
</dbReference>
<comment type="similarity">
    <text evidence="1 8">Belongs to the claudin family.</text>
</comment>
<dbReference type="FunCoup" id="A0A3B1J4L9">
    <property type="interactions" value="157"/>
</dbReference>
<reference evidence="10" key="3">
    <citation type="submission" date="2025-08" db="UniProtKB">
        <authorList>
            <consortium name="Ensembl"/>
        </authorList>
    </citation>
    <scope>IDENTIFICATION</scope>
</reference>
<evidence type="ECO:0000256" key="9">
    <source>
        <dbReference type="SAM" id="SignalP"/>
    </source>
</evidence>
<evidence type="ECO:0000256" key="5">
    <source>
        <dbReference type="ARBA" id="ARBA00022949"/>
    </source>
</evidence>
<keyword evidence="11" id="KW-1185">Reference proteome</keyword>
<reference evidence="11" key="2">
    <citation type="journal article" date="2014" name="Nat. Commun.">
        <title>The cavefish genome reveals candidate genes for eye loss.</title>
        <authorList>
            <person name="McGaugh S.E."/>
            <person name="Gross J.B."/>
            <person name="Aken B."/>
            <person name="Blin M."/>
            <person name="Borowsky R."/>
            <person name="Chalopin D."/>
            <person name="Hinaux H."/>
            <person name="Jeffery W.R."/>
            <person name="Keene A."/>
            <person name="Ma L."/>
            <person name="Minx P."/>
            <person name="Murphy D."/>
            <person name="O'Quin K.E."/>
            <person name="Retaux S."/>
            <person name="Rohner N."/>
            <person name="Searle S.M."/>
            <person name="Stahl B.A."/>
            <person name="Tabin C."/>
            <person name="Volff J.N."/>
            <person name="Yoshizawa M."/>
            <person name="Warren W.C."/>
        </authorList>
    </citation>
    <scope>NUCLEOTIDE SEQUENCE [LARGE SCALE GENOMIC DNA]</scope>
    <source>
        <strain evidence="11">female</strain>
    </source>
</reference>
<reference evidence="11" key="1">
    <citation type="submission" date="2013-03" db="EMBL/GenBank/DDBJ databases">
        <authorList>
            <person name="Jeffery W."/>
            <person name="Warren W."/>
            <person name="Wilson R.K."/>
        </authorList>
    </citation>
    <scope>NUCLEOTIDE SEQUENCE</scope>
    <source>
        <strain evidence="11">female</strain>
    </source>
</reference>
<evidence type="ECO:0000256" key="8">
    <source>
        <dbReference type="RuleBase" id="RU060637"/>
    </source>
</evidence>
<dbReference type="Proteomes" id="UP000018467">
    <property type="component" value="Unassembled WGS sequence"/>
</dbReference>
<dbReference type="FunFam" id="1.20.140.150:FF:000001">
    <property type="entry name" value="Claudin"/>
    <property type="match status" value="1"/>
</dbReference>
<keyword evidence="5 8" id="KW-0965">Cell junction</keyword>
<feature type="transmembrane region" description="Helical" evidence="8">
    <location>
        <begin position="121"/>
        <end position="140"/>
    </location>
</feature>
<dbReference type="GO" id="GO:0005923">
    <property type="term" value="C:bicellular tight junction"/>
    <property type="evidence" value="ECO:0007669"/>
    <property type="project" value="UniProtKB-SubCell"/>
</dbReference>
<keyword evidence="7 8" id="KW-0472">Membrane</keyword>
<keyword evidence="3 8" id="KW-1003">Cell membrane</keyword>
<proteinExistence type="inferred from homology"/>
<dbReference type="InParanoid" id="A0A3B1J4L9"/>
<evidence type="ECO:0000256" key="6">
    <source>
        <dbReference type="ARBA" id="ARBA00022989"/>
    </source>
</evidence>
<evidence type="ECO:0000313" key="10">
    <source>
        <dbReference type="Ensembl" id="ENSAMXP00000037212.1"/>
    </source>
</evidence>
<feature type="signal peptide" evidence="9">
    <location>
        <begin position="1"/>
        <end position="25"/>
    </location>
</feature>
<dbReference type="PRINTS" id="PR01077">
    <property type="entry name" value="CLAUDIN"/>
</dbReference>
<accession>A0A3B1J4L9</accession>
<evidence type="ECO:0000256" key="7">
    <source>
        <dbReference type="ARBA" id="ARBA00023136"/>
    </source>
</evidence>
<keyword evidence="6 8" id="KW-1133">Transmembrane helix</keyword>
<dbReference type="GO" id="GO:0005198">
    <property type="term" value="F:structural molecule activity"/>
    <property type="evidence" value="ECO:0007669"/>
    <property type="project" value="InterPro"/>
</dbReference>
<organism evidence="10 11">
    <name type="scientific">Astyanax mexicanus</name>
    <name type="common">Blind cave fish</name>
    <name type="synonym">Astyanax fasciatus mexicanus</name>
    <dbReference type="NCBI Taxonomy" id="7994"/>
    <lineage>
        <taxon>Eukaryota</taxon>
        <taxon>Metazoa</taxon>
        <taxon>Chordata</taxon>
        <taxon>Craniata</taxon>
        <taxon>Vertebrata</taxon>
        <taxon>Euteleostomi</taxon>
        <taxon>Actinopterygii</taxon>
        <taxon>Neopterygii</taxon>
        <taxon>Teleostei</taxon>
        <taxon>Ostariophysi</taxon>
        <taxon>Characiformes</taxon>
        <taxon>Characoidei</taxon>
        <taxon>Acestrorhamphidae</taxon>
        <taxon>Acestrorhamphinae</taxon>
        <taxon>Astyanax</taxon>
    </lineage>
</organism>
<dbReference type="PANTHER" id="PTHR12002">
    <property type="entry name" value="CLAUDIN"/>
    <property type="match status" value="1"/>
</dbReference>
<dbReference type="GeneTree" id="ENSGT00940000166956"/>
<dbReference type="STRING" id="7994.ENSAMXP00000037212"/>
<evidence type="ECO:0000256" key="3">
    <source>
        <dbReference type="ARBA" id="ARBA00022475"/>
    </source>
</evidence>
<evidence type="ECO:0000256" key="2">
    <source>
        <dbReference type="ARBA" id="ARBA00022427"/>
    </source>
</evidence>
<dbReference type="GO" id="GO:0005886">
    <property type="term" value="C:plasma membrane"/>
    <property type="evidence" value="ECO:0007669"/>
    <property type="project" value="UniProtKB-SubCell"/>
</dbReference>
<feature type="transmembrane region" description="Helical" evidence="8">
    <location>
        <begin position="80"/>
        <end position="100"/>
    </location>
</feature>
<feature type="chain" id="PRO_5017344646" description="Claudin" evidence="9">
    <location>
        <begin position="26"/>
        <end position="218"/>
    </location>
</feature>
<comment type="caution">
    <text evidence="8">Lacks conserved residue(s) required for the propagation of feature annotation.</text>
</comment>
<keyword evidence="9" id="KW-0732">Signal</keyword>
<dbReference type="Bgee" id="ENSAMXG00000042408">
    <property type="expression patterns" value="Expressed in intestine and 4 other cell types or tissues"/>
</dbReference>
<dbReference type="Gene3D" id="1.20.140.150">
    <property type="match status" value="1"/>
</dbReference>
<keyword evidence="2 8" id="KW-0796">Tight junction</keyword>
<comment type="subcellular location">
    <subcellularLocation>
        <location evidence="8">Cell junction</location>
        <location evidence="8">Tight junction</location>
    </subcellularLocation>
    <subcellularLocation>
        <location evidence="8">Cell membrane</location>
        <topology evidence="8">Multi-pass membrane protein</topology>
    </subcellularLocation>
</comment>
<evidence type="ECO:0000256" key="1">
    <source>
        <dbReference type="ARBA" id="ARBA00008295"/>
    </source>
</evidence>
<keyword evidence="4 8" id="KW-0812">Transmembrane</keyword>
<reference evidence="10" key="4">
    <citation type="submission" date="2025-09" db="UniProtKB">
        <authorList>
            <consortium name="Ensembl"/>
        </authorList>
    </citation>
    <scope>IDENTIFICATION</scope>
</reference>
<feature type="transmembrane region" description="Helical" evidence="8">
    <location>
        <begin position="160"/>
        <end position="182"/>
    </location>
</feature>
<dbReference type="InterPro" id="IPR004031">
    <property type="entry name" value="PMP22/EMP/MP20/Claudin"/>
</dbReference>